<keyword evidence="2" id="KW-0732">Signal</keyword>
<keyword evidence="4" id="KW-1185">Reference proteome</keyword>
<dbReference type="Proteomes" id="UP001304467">
    <property type="component" value="Unassembled WGS sequence"/>
</dbReference>
<feature type="compositionally biased region" description="Polar residues" evidence="1">
    <location>
        <begin position="27"/>
        <end position="53"/>
    </location>
</feature>
<evidence type="ECO:0000313" key="3">
    <source>
        <dbReference type="EMBL" id="MEB2581266.1"/>
    </source>
</evidence>
<comment type="caution">
    <text evidence="3">The sequence shown here is derived from an EMBL/GenBank/DDBJ whole genome shotgun (WGS) entry which is preliminary data.</text>
</comment>
<protein>
    <recommendedName>
        <fullName evidence="5">Lipoprotein</fullName>
    </recommendedName>
</protein>
<feature type="region of interest" description="Disordered" evidence="1">
    <location>
        <begin position="23"/>
        <end position="93"/>
    </location>
</feature>
<accession>A0ABU5WQP4</accession>
<feature type="compositionally biased region" description="Polar residues" evidence="1">
    <location>
        <begin position="61"/>
        <end position="75"/>
    </location>
</feature>
<gene>
    <name evidence="3" type="ORF">SB593_20175</name>
</gene>
<reference evidence="3 4" key="1">
    <citation type="journal article" date="2023" name="Front. Microbiol.">
        <title>Genomic analyses of Burkholderia respiratory isolates indicates two evolutionarily distinct B. anthina clades.</title>
        <authorList>
            <person name="Pham A."/>
            <person name="Volmer J.G."/>
            <person name="Chambers D.C."/>
            <person name="Smith D.J."/>
            <person name="Reid D.W."/>
            <person name="Burr L."/>
            <person name="Wells T.J."/>
        </authorList>
    </citation>
    <scope>NUCLEOTIDE SEQUENCE [LARGE SCALE GENOMIC DNA]</scope>
    <source>
        <strain evidence="3 4">BCCIQ07A</strain>
    </source>
</reference>
<evidence type="ECO:0000256" key="1">
    <source>
        <dbReference type="SAM" id="MobiDB-lite"/>
    </source>
</evidence>
<name>A0ABU5WQP4_9BURK</name>
<dbReference type="RefSeq" id="WP_089465675.1">
    <property type="nucleotide sequence ID" value="NZ_JAWRKY010000006.1"/>
</dbReference>
<feature type="chain" id="PRO_5045688607" description="Lipoprotein" evidence="2">
    <location>
        <begin position="20"/>
        <end position="93"/>
    </location>
</feature>
<evidence type="ECO:0000313" key="4">
    <source>
        <dbReference type="Proteomes" id="UP001304467"/>
    </source>
</evidence>
<evidence type="ECO:0000256" key="2">
    <source>
        <dbReference type="SAM" id="SignalP"/>
    </source>
</evidence>
<feature type="signal peptide" evidence="2">
    <location>
        <begin position="1"/>
        <end position="19"/>
    </location>
</feature>
<evidence type="ECO:0008006" key="5">
    <source>
        <dbReference type="Google" id="ProtNLM"/>
    </source>
</evidence>
<organism evidence="3 4">
    <name type="scientific">Burkholderia anthinoferrum</name>
    <dbReference type="NCBI Taxonomy" id="3090833"/>
    <lineage>
        <taxon>Bacteria</taxon>
        <taxon>Pseudomonadati</taxon>
        <taxon>Pseudomonadota</taxon>
        <taxon>Betaproteobacteria</taxon>
        <taxon>Burkholderiales</taxon>
        <taxon>Burkholderiaceae</taxon>
        <taxon>Burkholderia</taxon>
    </lineage>
</organism>
<sequence>MKQNLIAAALMLASLTAYGADRAADGGQSTMQTSNNRDQTTKPSEQQTLSSGSAIGGPDTRQWQGMSAGSWSQLGSGWKQFGEAGKSEVIQGN</sequence>
<dbReference type="EMBL" id="JAWRLE010000033">
    <property type="protein sequence ID" value="MEB2581266.1"/>
    <property type="molecule type" value="Genomic_DNA"/>
</dbReference>
<proteinExistence type="predicted"/>